<feature type="binding site" evidence="5">
    <location>
        <position position="199"/>
    </location>
    <ligand>
        <name>Fe cation</name>
        <dbReference type="ChEBI" id="CHEBI:24875"/>
        <label>1</label>
    </ligand>
</feature>
<feature type="binding site" evidence="5">
    <location>
        <begin position="88"/>
        <end position="89"/>
    </location>
    <ligand>
        <name>AMP</name>
        <dbReference type="ChEBI" id="CHEBI:456215"/>
    </ligand>
</feature>
<comment type="catalytic activity">
    <reaction evidence="5">
        <text>3',5'-cyclic AMP + H2O = AMP + H(+)</text>
        <dbReference type="Rhea" id="RHEA:25277"/>
        <dbReference type="ChEBI" id="CHEBI:15377"/>
        <dbReference type="ChEBI" id="CHEBI:15378"/>
        <dbReference type="ChEBI" id="CHEBI:58165"/>
        <dbReference type="ChEBI" id="CHEBI:456215"/>
        <dbReference type="EC" id="3.1.4.53"/>
    </reaction>
</comment>
<proteinExistence type="inferred from homology"/>
<dbReference type="PANTHER" id="PTHR42988:SF2">
    <property type="entry name" value="CYCLIC NUCLEOTIDE PHOSPHODIESTERASE CBUA0032-RELATED"/>
    <property type="match status" value="1"/>
</dbReference>
<feature type="binding site" evidence="5">
    <location>
        <position position="18"/>
    </location>
    <ligand>
        <name>AMP</name>
        <dbReference type="ChEBI" id="CHEBI:456215"/>
    </ligand>
</feature>
<dbReference type="Proteomes" id="UP000053784">
    <property type="component" value="Unassembled WGS sequence"/>
</dbReference>
<dbReference type="EMBL" id="JGVK01000027">
    <property type="protein sequence ID" value="KEY91054.1"/>
    <property type="molecule type" value="Genomic_DNA"/>
</dbReference>
<dbReference type="SUPFAM" id="SSF56300">
    <property type="entry name" value="Metallo-dependent phosphatases"/>
    <property type="match status" value="1"/>
</dbReference>
<dbReference type="InterPro" id="IPR046379">
    <property type="entry name" value="cAMP_phosphodiest_CpdA"/>
</dbReference>
<dbReference type="InterPro" id="IPR004843">
    <property type="entry name" value="Calcineurin-like_PHP"/>
</dbReference>
<evidence type="ECO:0000256" key="1">
    <source>
        <dbReference type="ARBA" id="ARBA00022723"/>
    </source>
</evidence>
<dbReference type="GO" id="GO:0004115">
    <property type="term" value="F:3',5'-cyclic-AMP phosphodiesterase activity"/>
    <property type="evidence" value="ECO:0007669"/>
    <property type="project" value="UniProtKB-UniRule"/>
</dbReference>
<keyword evidence="1 5" id="KW-0479">Metal-binding</keyword>
<sequence length="269" mass="30931">MFNLLGSSIKLLQITDTHLFARANGNLLSIKTLDSFRAVLDAIVENDIQFDIILATGDISQDHSAKSYQRFVDGVSVLKQPCLWLPGNHDDKLSMWSGVPSKRIFNLEHVLLSEHWQIIMLDSQVIGVPYGYLRRRQIELLDRKLSQYHNYHTLVLLHHHPLLVGSIWLDRHSLKDSKKFWKVIDKYDTVRVVLCGHVHQNMDQYFNNVRVLSTPSTCVQFKPNSNNFALDKLSPGWRELELHTDGSISTKVQRLGNGCFLPSFDEHGY</sequence>
<dbReference type="CDD" id="cd07402">
    <property type="entry name" value="MPP_GpdQ"/>
    <property type="match status" value="1"/>
</dbReference>
<evidence type="ECO:0000256" key="5">
    <source>
        <dbReference type="HAMAP-Rule" id="MF_00905"/>
    </source>
</evidence>
<feature type="binding site" evidence="5">
    <location>
        <position position="16"/>
    </location>
    <ligand>
        <name>Fe cation</name>
        <dbReference type="ChEBI" id="CHEBI:24875"/>
        <label>1</label>
    </ligand>
</feature>
<feature type="binding site" evidence="5">
    <location>
        <position position="58"/>
    </location>
    <ligand>
        <name>Fe cation</name>
        <dbReference type="ChEBI" id="CHEBI:24875"/>
        <label>2</label>
    </ligand>
</feature>
<dbReference type="InterPro" id="IPR050884">
    <property type="entry name" value="CNP_phosphodiesterase-III"/>
</dbReference>
<gene>
    <name evidence="5 7" type="primary">cpdA</name>
    <name evidence="7" type="ORF">CF67_04038</name>
</gene>
<feature type="binding site" evidence="5">
    <location>
        <position position="158"/>
    </location>
    <ligand>
        <name>Fe cation</name>
        <dbReference type="ChEBI" id="CHEBI:24875"/>
        <label>2</label>
    </ligand>
</feature>
<dbReference type="EC" id="3.1.4.53" evidence="5"/>
<dbReference type="NCBIfam" id="NF008359">
    <property type="entry name" value="PRK11148.1"/>
    <property type="match status" value="1"/>
</dbReference>
<dbReference type="Gene3D" id="3.60.21.10">
    <property type="match status" value="1"/>
</dbReference>
<dbReference type="HAMAP" id="MF_00905">
    <property type="entry name" value="cAMP_phosphodiest_CpdA"/>
    <property type="match status" value="1"/>
</dbReference>
<organism evidence="7 8">
    <name type="scientific">Candidatus Photodesmus blepharonis</name>
    <dbReference type="NCBI Taxonomy" id="1179155"/>
    <lineage>
        <taxon>Bacteria</taxon>
        <taxon>Pseudomonadati</taxon>
        <taxon>Pseudomonadota</taxon>
        <taxon>Gammaproteobacteria</taxon>
        <taxon>Vibrionales</taxon>
        <taxon>Vibrionaceae</taxon>
        <taxon>Candidatus Photodesmus</taxon>
    </lineage>
</organism>
<evidence type="ECO:0000256" key="3">
    <source>
        <dbReference type="ARBA" id="ARBA00023004"/>
    </source>
</evidence>
<accession>A0A084CMM5</accession>
<dbReference type="GO" id="GO:0046872">
    <property type="term" value="F:metal ion binding"/>
    <property type="evidence" value="ECO:0007669"/>
    <property type="project" value="UniProtKB-UniRule"/>
</dbReference>
<keyword evidence="5" id="KW-0114">cAMP</keyword>
<comment type="similarity">
    <text evidence="4 5">Belongs to the cyclic nucleotide phosphodiesterase class-III family.</text>
</comment>
<keyword evidence="3 5" id="KW-0408">Iron</keyword>
<feature type="binding site" evidence="5">
    <location>
        <position position="199"/>
    </location>
    <ligand>
        <name>AMP</name>
        <dbReference type="ChEBI" id="CHEBI:456215"/>
    </ligand>
</feature>
<dbReference type="InterPro" id="IPR029052">
    <property type="entry name" value="Metallo-depent_PP-like"/>
</dbReference>
<comment type="caution">
    <text evidence="7">The sequence shown here is derived from an EMBL/GenBank/DDBJ whole genome shotgun (WGS) entry which is preliminary data.</text>
</comment>
<keyword evidence="5" id="KW-0547">Nucleotide-binding</keyword>
<feature type="binding site" evidence="5">
    <location>
        <position position="197"/>
    </location>
    <ligand>
        <name>Fe cation</name>
        <dbReference type="ChEBI" id="CHEBI:24875"/>
        <label>2</label>
    </ligand>
</feature>
<dbReference type="GO" id="GO:0000166">
    <property type="term" value="F:nucleotide binding"/>
    <property type="evidence" value="ECO:0007669"/>
    <property type="project" value="UniProtKB-UniRule"/>
</dbReference>
<feature type="binding site" evidence="5">
    <location>
        <position position="58"/>
    </location>
    <ligand>
        <name>Fe cation</name>
        <dbReference type="ChEBI" id="CHEBI:24875"/>
        <label>1</label>
    </ligand>
</feature>
<evidence type="ECO:0000259" key="6">
    <source>
        <dbReference type="Pfam" id="PF00149"/>
    </source>
</evidence>
<keyword evidence="2 5" id="KW-0378">Hydrolase</keyword>
<comment type="function">
    <text evidence="5">Hydrolyzes cAMP to 5'-AMP. Plays an important regulatory role in modulating the intracellular concentration of cAMP, thereby influencing cAMP-dependent processes.</text>
</comment>
<keyword evidence="8" id="KW-1185">Reference proteome</keyword>
<comment type="cofactor">
    <cofactor evidence="5">
        <name>Fe(2+)</name>
        <dbReference type="ChEBI" id="CHEBI:29033"/>
    </cofactor>
    <text evidence="5">Binds 2 Fe(2+) ions per subunit.</text>
</comment>
<feature type="binding site" evidence="5">
    <location>
        <position position="58"/>
    </location>
    <ligand>
        <name>AMP</name>
        <dbReference type="ChEBI" id="CHEBI:456215"/>
    </ligand>
</feature>
<feature type="binding site" evidence="5">
    <location>
        <position position="18"/>
    </location>
    <ligand>
        <name>Fe cation</name>
        <dbReference type="ChEBI" id="CHEBI:24875"/>
        <label>1</label>
    </ligand>
</feature>
<evidence type="ECO:0000256" key="4">
    <source>
        <dbReference type="ARBA" id="ARBA00025742"/>
    </source>
</evidence>
<dbReference type="eggNOG" id="COG1409">
    <property type="taxonomic scope" value="Bacteria"/>
</dbReference>
<protein>
    <recommendedName>
        <fullName evidence="5">3',5'-cyclic adenosine monophosphate phosphodiesterase CpdA</fullName>
        <shortName evidence="5">3',5'-cyclic AMP phosphodiesterase</shortName>
        <shortName evidence="5">cAMP phosphodiesterase</shortName>
        <ecNumber evidence="5">3.1.4.53</ecNumber>
    </recommendedName>
</protein>
<evidence type="ECO:0000313" key="8">
    <source>
        <dbReference type="Proteomes" id="UP000053784"/>
    </source>
</evidence>
<evidence type="ECO:0000313" key="7">
    <source>
        <dbReference type="EMBL" id="KEY91054.1"/>
    </source>
</evidence>
<feature type="domain" description="Calcineurin-like phosphoesterase" evidence="6">
    <location>
        <begin position="10"/>
        <end position="200"/>
    </location>
</feature>
<dbReference type="PANTHER" id="PTHR42988">
    <property type="entry name" value="PHOSPHOHYDROLASE"/>
    <property type="match status" value="1"/>
</dbReference>
<evidence type="ECO:0000256" key="2">
    <source>
        <dbReference type="ARBA" id="ARBA00022801"/>
    </source>
</evidence>
<dbReference type="Pfam" id="PF00149">
    <property type="entry name" value="Metallophos"/>
    <property type="match status" value="1"/>
</dbReference>
<name>A0A084CMM5_9GAMM</name>
<dbReference type="AlphaFoldDB" id="A0A084CMM5"/>
<dbReference type="InterPro" id="IPR026575">
    <property type="entry name" value="GpdQ/CpdA-like"/>
</dbReference>
<feature type="binding site" evidence="5">
    <location>
        <position position="88"/>
    </location>
    <ligand>
        <name>Fe cation</name>
        <dbReference type="ChEBI" id="CHEBI:24875"/>
        <label>2</label>
    </ligand>
</feature>
<dbReference type="RefSeq" id="WP_242633204.1">
    <property type="nucleotide sequence ID" value="NZ_JGVK01000027.1"/>
</dbReference>
<dbReference type="STRING" id="1179155.CF67_04038"/>
<reference evidence="7 8" key="1">
    <citation type="submission" date="2014-03" db="EMBL/GenBank/DDBJ databases">
        <title>Selection and divergence in the genomes of co-occurring obligate luminous symbionts with specific hosts.</title>
        <authorList>
            <person name="Hendry T.A."/>
            <person name="de Wet J.R."/>
            <person name="Dunlap P.V."/>
        </authorList>
    </citation>
    <scope>NUCLEOTIDE SEQUENCE [LARGE SCALE GENOMIC DNA]</scope>
    <source>
        <strain evidence="7 8">Ppalp.1</strain>
    </source>
</reference>